<protein>
    <submittedName>
        <fullName evidence="3">DMT family transporter</fullName>
    </submittedName>
</protein>
<keyword evidence="1" id="KW-1133">Transmembrane helix</keyword>
<keyword evidence="1" id="KW-0472">Membrane</keyword>
<evidence type="ECO:0000256" key="1">
    <source>
        <dbReference type="SAM" id="Phobius"/>
    </source>
</evidence>
<feature type="transmembrane region" description="Helical" evidence="1">
    <location>
        <begin position="45"/>
        <end position="62"/>
    </location>
</feature>
<dbReference type="GO" id="GO:0016020">
    <property type="term" value="C:membrane"/>
    <property type="evidence" value="ECO:0007669"/>
    <property type="project" value="InterPro"/>
</dbReference>
<dbReference type="OrthoDB" id="9812899at2"/>
<dbReference type="SUPFAM" id="SSF103481">
    <property type="entry name" value="Multidrug resistance efflux transporter EmrE"/>
    <property type="match status" value="2"/>
</dbReference>
<dbReference type="PANTHER" id="PTHR22911:SF103">
    <property type="entry name" value="BLR2811 PROTEIN"/>
    <property type="match status" value="1"/>
</dbReference>
<dbReference type="AlphaFoldDB" id="A0A5M6IR51"/>
<feature type="transmembrane region" description="Helical" evidence="1">
    <location>
        <begin position="74"/>
        <end position="94"/>
    </location>
</feature>
<feature type="transmembrane region" description="Helical" evidence="1">
    <location>
        <begin position="100"/>
        <end position="119"/>
    </location>
</feature>
<feature type="transmembrane region" description="Helical" evidence="1">
    <location>
        <begin position="12"/>
        <end position="33"/>
    </location>
</feature>
<feature type="domain" description="EamA" evidence="2">
    <location>
        <begin position="155"/>
        <end position="279"/>
    </location>
</feature>
<dbReference type="InterPro" id="IPR037185">
    <property type="entry name" value="EmrE-like"/>
</dbReference>
<proteinExistence type="predicted"/>
<comment type="caution">
    <text evidence="3">The sequence shown here is derived from an EMBL/GenBank/DDBJ whole genome shotgun (WGS) entry which is preliminary data.</text>
</comment>
<feature type="transmembrane region" description="Helical" evidence="1">
    <location>
        <begin position="131"/>
        <end position="149"/>
    </location>
</feature>
<feature type="transmembrane region" description="Helical" evidence="1">
    <location>
        <begin position="185"/>
        <end position="201"/>
    </location>
</feature>
<dbReference type="EMBL" id="VWPK01000028">
    <property type="protein sequence ID" value="KAA5610766.1"/>
    <property type="molecule type" value="Genomic_DNA"/>
</dbReference>
<feature type="transmembrane region" description="Helical" evidence="1">
    <location>
        <begin position="267"/>
        <end position="285"/>
    </location>
</feature>
<dbReference type="InterPro" id="IPR000620">
    <property type="entry name" value="EamA_dom"/>
</dbReference>
<dbReference type="Gene3D" id="1.10.3730.20">
    <property type="match status" value="1"/>
</dbReference>
<keyword evidence="4" id="KW-1185">Reference proteome</keyword>
<dbReference type="Pfam" id="PF00892">
    <property type="entry name" value="EamA"/>
    <property type="match status" value="2"/>
</dbReference>
<reference evidence="3 4" key="1">
    <citation type="submission" date="2019-09" db="EMBL/GenBank/DDBJ databases">
        <title>Genome sequence of Rhodovastum atsumiense, a diverse member of the Acetobacteraceae family of non-sulfur purple photosynthetic bacteria.</title>
        <authorList>
            <person name="Meyer T."/>
            <person name="Kyndt J."/>
        </authorList>
    </citation>
    <scope>NUCLEOTIDE SEQUENCE [LARGE SCALE GENOMIC DNA]</scope>
    <source>
        <strain evidence="3 4">DSM 21279</strain>
    </source>
</reference>
<name>A0A5M6IR51_9PROT</name>
<dbReference type="PANTHER" id="PTHR22911">
    <property type="entry name" value="ACYL-MALONYL CONDENSING ENZYME-RELATED"/>
    <property type="match status" value="1"/>
</dbReference>
<dbReference type="Proteomes" id="UP000325255">
    <property type="component" value="Unassembled WGS sequence"/>
</dbReference>
<feature type="transmembrane region" description="Helical" evidence="1">
    <location>
        <begin position="213"/>
        <end position="234"/>
    </location>
</feature>
<evidence type="ECO:0000259" key="2">
    <source>
        <dbReference type="Pfam" id="PF00892"/>
    </source>
</evidence>
<gene>
    <name evidence="3" type="ORF">F1189_17725</name>
</gene>
<evidence type="ECO:0000313" key="4">
    <source>
        <dbReference type="Proteomes" id="UP000325255"/>
    </source>
</evidence>
<organism evidence="3 4">
    <name type="scientific">Rhodovastum atsumiense</name>
    <dbReference type="NCBI Taxonomy" id="504468"/>
    <lineage>
        <taxon>Bacteria</taxon>
        <taxon>Pseudomonadati</taxon>
        <taxon>Pseudomonadota</taxon>
        <taxon>Alphaproteobacteria</taxon>
        <taxon>Acetobacterales</taxon>
        <taxon>Acetobacteraceae</taxon>
        <taxon>Rhodovastum</taxon>
    </lineage>
</organism>
<feature type="transmembrane region" description="Helical" evidence="1">
    <location>
        <begin position="155"/>
        <end position="173"/>
    </location>
</feature>
<feature type="transmembrane region" description="Helical" evidence="1">
    <location>
        <begin position="241"/>
        <end position="261"/>
    </location>
</feature>
<dbReference type="RefSeq" id="WP_150042202.1">
    <property type="nucleotide sequence ID" value="NZ_OW485601.1"/>
</dbReference>
<accession>A0A5M6IR51</accession>
<evidence type="ECO:0000313" key="3">
    <source>
        <dbReference type="EMBL" id="KAA5610766.1"/>
    </source>
</evidence>
<keyword evidence="1" id="KW-0812">Transmembrane</keyword>
<feature type="domain" description="EamA" evidence="2">
    <location>
        <begin position="14"/>
        <end position="145"/>
    </location>
</feature>
<sequence>MDAAETRATDNPLRGVALIIGASLMFSLSDASAKFLSRSLPVVEIAWIRYVCFVAMAVILVARSDGRLQRPRSSVLQVLRGLGLVGSAIFFILGASRMPLADAAAVSFVSPMLITLLSIPILGEQVGIRRWAAVAVGLFGVLVVVRPGTTAFDPAALIVLASSACWATGSVLTRRMSQGERATTTLLWSALTGLVVLTALLPTGVKLPTLTELGIALFLGTVAAIGQYLMLLAYRHAAASLLAPFSYLQLIWSTALGWLVFAAFPDGWTLLGAVIIIGSGLYTVHRERVRMREARAK</sequence>